<keyword evidence="1" id="KW-1133">Transmembrane helix</keyword>
<name>A0A0F4GGX6_9PEZI</name>
<evidence type="ECO:0000313" key="3">
    <source>
        <dbReference type="Proteomes" id="UP000033647"/>
    </source>
</evidence>
<protein>
    <submittedName>
        <fullName evidence="2">Uncharacterized protein</fullName>
    </submittedName>
</protein>
<dbReference type="EMBL" id="LAFY01004072">
    <property type="protein sequence ID" value="KJX95450.1"/>
    <property type="molecule type" value="Genomic_DNA"/>
</dbReference>
<keyword evidence="1" id="KW-0812">Transmembrane</keyword>
<evidence type="ECO:0000313" key="2">
    <source>
        <dbReference type="EMBL" id="KJX95450.1"/>
    </source>
</evidence>
<gene>
    <name evidence="2" type="ORF">TI39_contig4112g00025</name>
</gene>
<dbReference type="InterPro" id="IPR025363">
    <property type="entry name" value="DUF4267"/>
</dbReference>
<comment type="caution">
    <text evidence="2">The sequence shown here is derived from an EMBL/GenBank/DDBJ whole genome shotgun (WGS) entry which is preliminary data.</text>
</comment>
<feature type="transmembrane region" description="Helical" evidence="1">
    <location>
        <begin position="131"/>
        <end position="148"/>
    </location>
</feature>
<dbReference type="Pfam" id="PF14087">
    <property type="entry name" value="DUF4267"/>
    <property type="match status" value="1"/>
</dbReference>
<evidence type="ECO:0000256" key="1">
    <source>
        <dbReference type="SAM" id="Phobius"/>
    </source>
</evidence>
<dbReference type="OrthoDB" id="3905156at2759"/>
<accession>A0A0F4GGX6</accession>
<dbReference type="AlphaFoldDB" id="A0A0F4GGX6"/>
<organism evidence="2 3">
    <name type="scientific">Zymoseptoria brevis</name>
    <dbReference type="NCBI Taxonomy" id="1047168"/>
    <lineage>
        <taxon>Eukaryota</taxon>
        <taxon>Fungi</taxon>
        <taxon>Dikarya</taxon>
        <taxon>Ascomycota</taxon>
        <taxon>Pezizomycotina</taxon>
        <taxon>Dothideomycetes</taxon>
        <taxon>Dothideomycetidae</taxon>
        <taxon>Mycosphaerellales</taxon>
        <taxon>Mycosphaerellaceae</taxon>
        <taxon>Zymoseptoria</taxon>
    </lineage>
</organism>
<keyword evidence="1" id="KW-0472">Membrane</keyword>
<feature type="transmembrane region" description="Helical" evidence="1">
    <location>
        <begin position="100"/>
        <end position="119"/>
    </location>
</feature>
<keyword evidence="3" id="KW-1185">Reference proteome</keyword>
<sequence>MASQYQGPGATLWAHMPPPAECLAILVGCAEVVVFGLGGLANPSDFSNGYGLPIDAATEGVQATQSQKTQSALVRAIASRHVQNGALILTFGLYTRNRTALGFAVAYSAISALADTLLVKNNGVDSLAGGHAIAALNSLLVGGALLYWKRDDKIW</sequence>
<reference evidence="2 3" key="1">
    <citation type="submission" date="2015-03" db="EMBL/GenBank/DDBJ databases">
        <title>RNA-seq based gene annotation and comparative genomics of four Zymoseptoria species reveal species-specific pathogenicity related genes and transposable element activity.</title>
        <authorList>
            <person name="Grandaubert J."/>
            <person name="Bhattacharyya A."/>
            <person name="Stukenbrock E.H."/>
        </authorList>
    </citation>
    <scope>NUCLEOTIDE SEQUENCE [LARGE SCALE GENOMIC DNA]</scope>
    <source>
        <strain evidence="2 3">Zb18110</strain>
    </source>
</reference>
<dbReference type="Proteomes" id="UP000033647">
    <property type="component" value="Unassembled WGS sequence"/>
</dbReference>
<proteinExistence type="predicted"/>